<dbReference type="PANTHER" id="PTHR34387">
    <property type="entry name" value="SLR1258 PROTEIN"/>
    <property type="match status" value="1"/>
</dbReference>
<protein>
    <recommendedName>
        <fullName evidence="4">SIMPL domain-containing protein</fullName>
    </recommendedName>
</protein>
<evidence type="ECO:0000313" key="2">
    <source>
        <dbReference type="EMBL" id="AHB48888.1"/>
    </source>
</evidence>
<proteinExistence type="predicted"/>
<keyword evidence="1" id="KW-0732">Signal</keyword>
<name>V5SEE1_9HYPH</name>
<dbReference type="InterPro" id="IPR052022">
    <property type="entry name" value="26kDa_periplasmic_antigen"/>
</dbReference>
<dbReference type="OrthoDB" id="9813144at2"/>
<dbReference type="KEGG" id="hni:W911_11505"/>
<dbReference type="Proteomes" id="UP000018542">
    <property type="component" value="Chromosome"/>
</dbReference>
<dbReference type="AlphaFoldDB" id="V5SEE1"/>
<sequence>MHLMTSFKPAAVLSAFLLLLPASPIFAQDKPMDRLITVSATGYASAEPDRARISTGVAADAATAREALSANSEAMKAVIAGLKESGIDAKDIQTSMFNVEPRYTHPRDGTAPVIDGYRVSNQVEIVVRDLASLGGLLDKLVTLGANQMHGLAFEVSEADTLKDSARKEAVANARRRAELLAGAAGAEVGDVVTITEEVQFDGPRPMAMRASVAKEAAPIESGTATLEARVTVTWRLK</sequence>
<dbReference type="PATRIC" id="fig|1029756.8.peg.2389"/>
<evidence type="ECO:0008006" key="4">
    <source>
        <dbReference type="Google" id="ProtNLM"/>
    </source>
</evidence>
<feature type="chain" id="PRO_5004740574" description="SIMPL domain-containing protein" evidence="1">
    <location>
        <begin position="28"/>
        <end position="237"/>
    </location>
</feature>
<feature type="signal peptide" evidence="1">
    <location>
        <begin position="1"/>
        <end position="27"/>
    </location>
</feature>
<dbReference type="Gene3D" id="3.30.110.170">
    <property type="entry name" value="Protein of unknown function (DUF541), domain 1"/>
    <property type="match status" value="1"/>
</dbReference>
<evidence type="ECO:0000256" key="1">
    <source>
        <dbReference type="SAM" id="SignalP"/>
    </source>
</evidence>
<dbReference type="PANTHER" id="PTHR34387:SF1">
    <property type="entry name" value="PERIPLASMIC IMMUNOGENIC PROTEIN"/>
    <property type="match status" value="1"/>
</dbReference>
<gene>
    <name evidence="2" type="ORF">W911_11505</name>
</gene>
<dbReference type="Gene3D" id="3.30.70.2970">
    <property type="entry name" value="Protein of unknown function (DUF541), domain 2"/>
    <property type="match status" value="1"/>
</dbReference>
<organism evidence="2 3">
    <name type="scientific">Hyphomicrobium nitrativorans NL23</name>
    <dbReference type="NCBI Taxonomy" id="1029756"/>
    <lineage>
        <taxon>Bacteria</taxon>
        <taxon>Pseudomonadati</taxon>
        <taxon>Pseudomonadota</taxon>
        <taxon>Alphaproteobacteria</taxon>
        <taxon>Hyphomicrobiales</taxon>
        <taxon>Hyphomicrobiaceae</taxon>
        <taxon>Hyphomicrobium</taxon>
    </lineage>
</organism>
<keyword evidence="3" id="KW-1185">Reference proteome</keyword>
<dbReference type="GO" id="GO:0006974">
    <property type="term" value="P:DNA damage response"/>
    <property type="evidence" value="ECO:0007669"/>
    <property type="project" value="TreeGrafter"/>
</dbReference>
<dbReference type="InterPro" id="IPR007497">
    <property type="entry name" value="SIMPL/DUF541"/>
</dbReference>
<dbReference type="EMBL" id="CP006912">
    <property type="protein sequence ID" value="AHB48888.1"/>
    <property type="molecule type" value="Genomic_DNA"/>
</dbReference>
<dbReference type="Pfam" id="PF04402">
    <property type="entry name" value="SIMPL"/>
    <property type="match status" value="1"/>
</dbReference>
<accession>V5SEE1</accession>
<evidence type="ECO:0000313" key="3">
    <source>
        <dbReference type="Proteomes" id="UP000018542"/>
    </source>
</evidence>
<dbReference type="HOGENOM" id="CLU_080344_4_0_5"/>
<reference evidence="2 3" key="1">
    <citation type="journal article" date="2014" name="Genome Announc.">
        <title>Complete Genome Sequence of Hyphomicrobium nitrativorans Strain NL23, a Denitrifying Bacterium Isolated from Biofilm of a Methanol-Fed Denitrification System Treating Seawater at the Montreal Biodome.</title>
        <authorList>
            <person name="Martineau C."/>
            <person name="Villeneuve C."/>
            <person name="Mauffrey F."/>
            <person name="Villemur R."/>
        </authorList>
    </citation>
    <scope>NUCLEOTIDE SEQUENCE [LARGE SCALE GENOMIC DNA]</scope>
    <source>
        <strain evidence="2">NL23</strain>
    </source>
</reference>